<dbReference type="Gene3D" id="2.30.29.30">
    <property type="entry name" value="Pleckstrin-homology domain (PH domain)/Phosphotyrosine-binding domain (PTB)"/>
    <property type="match status" value="1"/>
</dbReference>
<dbReference type="CDD" id="cd13365">
    <property type="entry name" value="PH_PLC_plant-like"/>
    <property type="match status" value="1"/>
</dbReference>
<comment type="caution">
    <text evidence="2">The sequence shown here is derived from an EMBL/GenBank/DDBJ whole genome shotgun (WGS) entry which is preliminary data.</text>
</comment>
<gene>
    <name evidence="2" type="ORF">ECRASSUSDP1_LOCUS6674</name>
</gene>
<keyword evidence="3" id="KW-1185">Reference proteome</keyword>
<proteinExistence type="predicted"/>
<dbReference type="EMBL" id="CAMPGE010006479">
    <property type="protein sequence ID" value="CAI2365326.1"/>
    <property type="molecule type" value="Genomic_DNA"/>
</dbReference>
<evidence type="ECO:0000313" key="2">
    <source>
        <dbReference type="EMBL" id="CAI2365326.1"/>
    </source>
</evidence>
<dbReference type="Pfam" id="PF16457">
    <property type="entry name" value="PH_12"/>
    <property type="match status" value="1"/>
</dbReference>
<name>A0AAD1X6W1_EUPCR</name>
<accession>A0AAD1X6W1</accession>
<sequence length="539" mass="61675">MEDLINFEGEDNAGSGHANALGGLGDAFFASNTPGQTPEGKEECKIDPGNDLINFDEPSRTNNLIDFAGITDDVIQLDHDSDDDQEVESEFGPIEQGQKRIIVAYNDLKFPVNWYEDTPLSDVREMVICACDSIIDSGFELLSPEDGQPLDLTKVNNIKGRGEKYTIIKADEKNEYENLLGDRWRKIVLEVEPLRHIEAQKAIEYMRLGSNLLRHYDNQYPNIRLFQLSDDLKKLMWFSGTKSIGDSYIDLRKISNIQVGQKTKRFKKYPQPALEHLSFSIHYKINKKKEDSLDLTCKDELEFDLWVTGIRALSYHFKNFPISKMLLLGHSRAFNEELRNKKIGEANKFLVEKDQDKYESKQLIDCLRGKPLNTSQLQDKIVILGKKLRSKRQRVEELADDIAHNPTGESVGMGYKMLSSGPENDLRGDSLAADDDFDEKADGKDIQITRMLDLLDSSEKGLNEVKNTLKVYTDNDNSIPKDFEGVPKRYKSDPLRYLDSLVWKIEIDIENVDDICKRLKDDSHQTIREQLKSFMPSIF</sequence>
<dbReference type="SUPFAM" id="SSF50729">
    <property type="entry name" value="PH domain-like"/>
    <property type="match status" value="1"/>
</dbReference>
<dbReference type="Proteomes" id="UP001295684">
    <property type="component" value="Unassembled WGS sequence"/>
</dbReference>
<dbReference type="InterPro" id="IPR001849">
    <property type="entry name" value="PH_domain"/>
</dbReference>
<feature type="domain" description="PH" evidence="1">
    <location>
        <begin position="203"/>
        <end position="313"/>
    </location>
</feature>
<reference evidence="2" key="1">
    <citation type="submission" date="2023-07" db="EMBL/GenBank/DDBJ databases">
        <authorList>
            <consortium name="AG Swart"/>
            <person name="Singh M."/>
            <person name="Singh A."/>
            <person name="Seah K."/>
            <person name="Emmerich C."/>
        </authorList>
    </citation>
    <scope>NUCLEOTIDE SEQUENCE</scope>
    <source>
        <strain evidence="2">DP1</strain>
    </source>
</reference>
<organism evidence="2 3">
    <name type="scientific">Euplotes crassus</name>
    <dbReference type="NCBI Taxonomy" id="5936"/>
    <lineage>
        <taxon>Eukaryota</taxon>
        <taxon>Sar</taxon>
        <taxon>Alveolata</taxon>
        <taxon>Ciliophora</taxon>
        <taxon>Intramacronucleata</taxon>
        <taxon>Spirotrichea</taxon>
        <taxon>Hypotrichia</taxon>
        <taxon>Euplotida</taxon>
        <taxon>Euplotidae</taxon>
        <taxon>Moneuplotes</taxon>
    </lineage>
</organism>
<dbReference type="InterPro" id="IPR011993">
    <property type="entry name" value="PH-like_dom_sf"/>
</dbReference>
<protein>
    <recommendedName>
        <fullName evidence="1">PH domain-containing protein</fullName>
    </recommendedName>
</protein>
<dbReference type="AlphaFoldDB" id="A0AAD1X6W1"/>
<evidence type="ECO:0000313" key="3">
    <source>
        <dbReference type="Proteomes" id="UP001295684"/>
    </source>
</evidence>
<evidence type="ECO:0000259" key="1">
    <source>
        <dbReference type="Pfam" id="PF16457"/>
    </source>
</evidence>